<keyword evidence="1" id="KW-1133">Transmembrane helix</keyword>
<evidence type="ECO:0000256" key="1">
    <source>
        <dbReference type="SAM" id="Phobius"/>
    </source>
</evidence>
<comment type="caution">
    <text evidence="2">The sequence shown here is derived from an EMBL/GenBank/DDBJ whole genome shotgun (WGS) entry which is preliminary data.</text>
</comment>
<name>A0ABR1XEZ6_9PEZI</name>
<dbReference type="Proteomes" id="UP001456524">
    <property type="component" value="Unassembled WGS sequence"/>
</dbReference>
<keyword evidence="1" id="KW-0812">Transmembrane</keyword>
<evidence type="ECO:0000313" key="2">
    <source>
        <dbReference type="EMBL" id="KAK8151488.1"/>
    </source>
</evidence>
<sequence length="83" mass="9610">MPLYQHPRCPQPRPARRKFLYLCSALPMILSNYLMILSIQASPCGPTHRSCLVCRDTIDRTLSPRSTHFCDERPGPLPWPFRT</sequence>
<reference evidence="2 3" key="1">
    <citation type="journal article" date="2022" name="G3 (Bethesda)">
        <title>Enemy or ally: a genomic approach to elucidate the lifestyle of Phyllosticta citrichinaensis.</title>
        <authorList>
            <person name="Buijs V.A."/>
            <person name="Groenewald J.Z."/>
            <person name="Haridas S."/>
            <person name="LaButti K.M."/>
            <person name="Lipzen A."/>
            <person name="Martin F.M."/>
            <person name="Barry K."/>
            <person name="Grigoriev I.V."/>
            <person name="Crous P.W."/>
            <person name="Seidl M.F."/>
        </authorList>
    </citation>
    <scope>NUCLEOTIDE SEQUENCE [LARGE SCALE GENOMIC DNA]</scope>
    <source>
        <strain evidence="2 3">CBS 129764</strain>
    </source>
</reference>
<protein>
    <submittedName>
        <fullName evidence="2">Uncharacterized protein</fullName>
    </submittedName>
</protein>
<evidence type="ECO:0000313" key="3">
    <source>
        <dbReference type="Proteomes" id="UP001456524"/>
    </source>
</evidence>
<keyword evidence="3" id="KW-1185">Reference proteome</keyword>
<proteinExistence type="predicted"/>
<organism evidence="2 3">
    <name type="scientific">Phyllosticta citrichinensis</name>
    <dbReference type="NCBI Taxonomy" id="1130410"/>
    <lineage>
        <taxon>Eukaryota</taxon>
        <taxon>Fungi</taxon>
        <taxon>Dikarya</taxon>
        <taxon>Ascomycota</taxon>
        <taxon>Pezizomycotina</taxon>
        <taxon>Dothideomycetes</taxon>
        <taxon>Dothideomycetes incertae sedis</taxon>
        <taxon>Botryosphaeriales</taxon>
        <taxon>Phyllostictaceae</taxon>
        <taxon>Phyllosticta</taxon>
    </lineage>
</organism>
<dbReference type="EMBL" id="JBBWUH010000017">
    <property type="protein sequence ID" value="KAK8151488.1"/>
    <property type="molecule type" value="Genomic_DNA"/>
</dbReference>
<accession>A0ABR1XEZ6</accession>
<feature type="transmembrane region" description="Helical" evidence="1">
    <location>
        <begin position="20"/>
        <end position="41"/>
    </location>
</feature>
<gene>
    <name evidence="2" type="ORF">IWX90DRAFT_446385</name>
</gene>
<keyword evidence="1" id="KW-0472">Membrane</keyword>